<sequence>MKLNFIAGIFVTVLAGSASLAFAGLVSYSPGSGVISSPHNMNLYLPLATGGANNGDNQQQVCKFCHTPHNTLSTGQASYSPLWNHTQTTQNFLPYVGIEEGDYMTEPDYLDKSASLQAVIDPADMMDGPSRLCMSCHDGTTAIDSYSGKMGSFTPTSNHVVLAPDGAFGGANGGNLMDDHPIGFSYGKVAALDPYIHQPNANISWIPAGDRKCTTISELLYKGDKLTCASCHDVHNTANATAAAPLLRVKLDGSKLCLTCHDK</sequence>
<dbReference type="HOGENOM" id="CLU_076833_0_0_7"/>
<feature type="signal peptide" evidence="1">
    <location>
        <begin position="1"/>
        <end position="23"/>
    </location>
</feature>
<keyword evidence="1" id="KW-0732">Signal</keyword>
<feature type="chain" id="PRO_5002681558" description="Doubled CXXCH motif domain-containing protein" evidence="1">
    <location>
        <begin position="24"/>
        <end position="263"/>
    </location>
</feature>
<dbReference type="OrthoDB" id="12425at2"/>
<accession>A5GBB2</accession>
<proteinExistence type="predicted"/>
<dbReference type="Proteomes" id="UP000006695">
    <property type="component" value="Chromosome"/>
</dbReference>
<evidence type="ECO:0000256" key="1">
    <source>
        <dbReference type="SAM" id="SignalP"/>
    </source>
</evidence>
<reference evidence="3 4" key="1">
    <citation type="submission" date="2007-05" db="EMBL/GenBank/DDBJ databases">
        <title>Complete sequence of Geobacter uraniireducens Rf4.</title>
        <authorList>
            <consortium name="US DOE Joint Genome Institute"/>
            <person name="Copeland A."/>
            <person name="Lucas S."/>
            <person name="Lapidus A."/>
            <person name="Barry K."/>
            <person name="Detter J.C."/>
            <person name="Glavina del Rio T."/>
            <person name="Hammon N."/>
            <person name="Israni S."/>
            <person name="Dalin E."/>
            <person name="Tice H."/>
            <person name="Pitluck S."/>
            <person name="Chertkov O."/>
            <person name="Brettin T."/>
            <person name="Bruce D."/>
            <person name="Han C."/>
            <person name="Schmutz J."/>
            <person name="Larimer F."/>
            <person name="Land M."/>
            <person name="Hauser L."/>
            <person name="Kyrpides N."/>
            <person name="Mikhailova N."/>
            <person name="Shelobolina E."/>
            <person name="Aklujkar M."/>
            <person name="Lovley D."/>
            <person name="Richardson P."/>
        </authorList>
    </citation>
    <scope>NUCLEOTIDE SEQUENCE [LARGE SCALE GENOMIC DNA]</scope>
    <source>
        <strain evidence="3 4">Rf4</strain>
    </source>
</reference>
<dbReference type="Pfam" id="PF09699">
    <property type="entry name" value="Paired_CXXCH_1"/>
    <property type="match status" value="1"/>
</dbReference>
<protein>
    <recommendedName>
        <fullName evidence="2">Doubled CXXCH motif domain-containing protein</fullName>
    </recommendedName>
</protein>
<dbReference type="SUPFAM" id="SSF48695">
    <property type="entry name" value="Multiheme cytochromes"/>
    <property type="match status" value="1"/>
</dbReference>
<name>A5GBB2_GEOUR</name>
<dbReference type="EMBL" id="CP000698">
    <property type="protein sequence ID" value="ABQ25130.1"/>
    <property type="molecule type" value="Genomic_DNA"/>
</dbReference>
<dbReference type="KEGG" id="gur:Gura_0924"/>
<keyword evidence="4" id="KW-1185">Reference proteome</keyword>
<gene>
    <name evidence="3" type="ordered locus">Gura_0924</name>
</gene>
<evidence type="ECO:0000313" key="3">
    <source>
        <dbReference type="EMBL" id="ABQ25130.1"/>
    </source>
</evidence>
<dbReference type="InterPro" id="IPR010177">
    <property type="entry name" value="Paired_CXXCH_1"/>
</dbReference>
<organism evidence="3 4">
    <name type="scientific">Geotalea uraniireducens (strain Rf4)</name>
    <name type="common">Geobacter uraniireducens</name>
    <dbReference type="NCBI Taxonomy" id="351605"/>
    <lineage>
        <taxon>Bacteria</taxon>
        <taxon>Pseudomonadati</taxon>
        <taxon>Thermodesulfobacteriota</taxon>
        <taxon>Desulfuromonadia</taxon>
        <taxon>Geobacterales</taxon>
        <taxon>Geobacteraceae</taxon>
        <taxon>Geotalea</taxon>
    </lineage>
</organism>
<evidence type="ECO:0000259" key="2">
    <source>
        <dbReference type="Pfam" id="PF09699"/>
    </source>
</evidence>
<dbReference type="InterPro" id="IPR036280">
    <property type="entry name" value="Multihaem_cyt_sf"/>
</dbReference>
<feature type="domain" description="Doubled CXXCH motif" evidence="2">
    <location>
        <begin position="227"/>
        <end position="263"/>
    </location>
</feature>
<dbReference type="AlphaFoldDB" id="A5GBB2"/>
<dbReference type="RefSeq" id="WP_011937854.1">
    <property type="nucleotide sequence ID" value="NC_009483.1"/>
</dbReference>
<evidence type="ECO:0000313" key="4">
    <source>
        <dbReference type="Proteomes" id="UP000006695"/>
    </source>
</evidence>
<dbReference type="STRING" id="351605.Gura_0924"/>